<dbReference type="InterPro" id="IPR054517">
    <property type="entry name" value="SPEF2_D5"/>
</dbReference>
<dbReference type="InterPro" id="IPR036872">
    <property type="entry name" value="CH_dom_sf"/>
</dbReference>
<dbReference type="PANTHER" id="PTHR14919:SF0">
    <property type="entry name" value="SPERM FLAGELLAR PROTEIN 2"/>
    <property type="match status" value="1"/>
</dbReference>
<dbReference type="Gene3D" id="1.10.418.10">
    <property type="entry name" value="Calponin-like domain"/>
    <property type="match status" value="1"/>
</dbReference>
<dbReference type="PANTHER" id="PTHR14919">
    <property type="entry name" value="KPL2-RELATED"/>
    <property type="match status" value="1"/>
</dbReference>
<dbReference type="GO" id="GO:0002177">
    <property type="term" value="C:manchette"/>
    <property type="evidence" value="ECO:0007669"/>
    <property type="project" value="TreeGrafter"/>
</dbReference>
<evidence type="ECO:0000259" key="2">
    <source>
        <dbReference type="PROSITE" id="PS50021"/>
    </source>
</evidence>
<dbReference type="GeneTree" id="ENSGT00390000008160"/>
<gene>
    <name evidence="3" type="primary">SPEF2</name>
</gene>
<dbReference type="GO" id="GO:0005829">
    <property type="term" value="C:cytosol"/>
    <property type="evidence" value="ECO:0007669"/>
    <property type="project" value="Ensembl"/>
</dbReference>
<reference evidence="3" key="2">
    <citation type="submission" date="2025-08" db="UniProtKB">
        <authorList>
            <consortium name="Ensembl"/>
        </authorList>
    </citation>
    <scope>IDENTIFICATION</scope>
</reference>
<dbReference type="Pfam" id="PF22946">
    <property type="entry name" value="SPEF2_D5"/>
    <property type="match status" value="1"/>
</dbReference>
<feature type="compositionally biased region" description="Basic and acidic residues" evidence="1">
    <location>
        <begin position="1124"/>
        <end position="1138"/>
    </location>
</feature>
<proteinExistence type="predicted"/>
<dbReference type="InterPro" id="IPR057456">
    <property type="entry name" value="Znf_C17orf113"/>
</dbReference>
<feature type="domain" description="Calponin-homology (CH)" evidence="2">
    <location>
        <begin position="1"/>
        <end position="105"/>
    </location>
</feature>
<protein>
    <submittedName>
        <fullName evidence="3">Sperm flagellar 2</fullName>
    </submittedName>
</protein>
<keyword evidence="4" id="KW-1185">Reference proteome</keyword>
<dbReference type="InterPro" id="IPR052634">
    <property type="entry name" value="Sperm_flagellar-bone_growth"/>
</dbReference>
<dbReference type="GO" id="GO:0007288">
    <property type="term" value="P:sperm axoneme assembly"/>
    <property type="evidence" value="ECO:0007669"/>
    <property type="project" value="Ensembl"/>
</dbReference>
<dbReference type="Proteomes" id="UP000694520">
    <property type="component" value="Chromosome 23"/>
</dbReference>
<evidence type="ECO:0000256" key="1">
    <source>
        <dbReference type="SAM" id="MobiDB-lite"/>
    </source>
</evidence>
<accession>A0A8B9XUE1</accession>
<dbReference type="Pfam" id="PF06294">
    <property type="entry name" value="CH_2"/>
    <property type="match status" value="1"/>
</dbReference>
<sequence length="1967" mass="225606">MSEILCQWLNQELKVSQTVSPKSFAKAFSSGYLIGEVLHKFALQDDFADFSESRISSAKLNNFSRLEPTLHLLGVQFDQNVAHNIITEKPGAAMKLLYQLYIALQRKKKGVQTGVEMPTVQPLMSTKVQNMKSEAFRDQRLSRRRQNEIMAKIQAAIIQIPKPTSNRTLKTLDAQKLMKKKKEAEDVANEIKKFEALIKKDLQAKESASKTSLDTAGQTTTDLLNTYSDDDYIKKIQKRLEEDAFAREQREKRRRRLLMDQLIAHEAQEEAYREEQLINRLMRQSQQERRIAVQLMHVRHEKEVLWQNRIFREKQYEERRLKDFQDALDREAALARQAKIDFEEQALRDKEIHEQIAIERAQARYEKHYSICAEILDQILDLSTKVADYRLLTNNLIPYKLMHDWKELFFHGKPIYEQASLRHLPTKLSAEHLIELEKRNLLDNNDYEEYKNMVGEWALPEEMVENLPPSNNCILGHVIHRLIESSLPPQVESTVPELPSFAIKGCLLGKTFSGKTTALKALEKSFPIQVLSIDTLVQEAIQAFHDKESVSGAHGLQKAPEEKALPVRQESGEENQASVALVFFSVPHTLEISSWMLTVRAQLGAKSEKLLKKGKSISDILLVSIMVNAIKYIPMYKGWILDGFPMTLNQAKLLEEALTGYNRNLIELEGKKSRTSTLAVDPTASKEVPLPPSAFDFVMLLDISDNSSLNRMNDIMAEAFSSETPLEDINQRVAAKNKDTDEDQNLRDQIQHRIVGFLDNWPSLEQWFTEPENILIKINAEVDKQSLCQKVKEMFMTEIMKKENKGNYNSFIILSLCNKNVMKIARRKIPLKKSPAESTDVSPVPVVPAPSKPGSEEWVYVNEPIPEEIPSFLVPYWKLIENSYINSIKTVLRQLREGQHAVLAYLYDIRTGFQQFLRRPDHKQDFVSQWQADFNFLPDDLWDDEETKAELHQRVNDLRDRLWDICDARKEEAEQERLDIINESWLQDSTGIAMNHFFSLMQAELNRFQDTKRLLQDYYRAMECKIPMDDTKRFTRVPLVQLDSKDILESQLRIPLVPRRSISPESALSKPKTKSILKGKIDYTLESVELNFEADEKMVMDTWQQSSLAISHMVAAEIHQRLMEEEKENQPAETKEKLPQVAANKKVKKEPPPPPPPPKKKKEDKKGKGKSPPMAEAAPVVVPAEETEEVEVKNELKLRIKEEHLAALQFEEIATQFRLELIKVKALAFLEELVIKAVDVYRLMEKWLGERYLNEMASVEKLTGVARYHIETSTKIQNELYLDQEDFFINGDIKVFPDPPPPVRPPPVEKEENGTLTIEQLDNLRDQFLDIAPKGRDPPDDVSGFTKKQKRPQKLDHYLPKKNNQFLKIWLKKYPWLVYDEILNLMFCGLCRKHGVTSKGNQVSFFYGTDNFRTEFLNAHHLSEPHAKASLMEATCGSPGSRATTELMVRTMSKVTLGRVENLFRSCHAIAKTGRPLKDFLWMCSLDDMKGVDIGPVFRTSKSARTFMYFIAEVERRALREKLEKSQFFSVLSDGIAASSVEEAELVYVQFARAGRVHCQIVGVQTVEKKEPRAIKHAIEKTLERNLQLRLSNQDWAKKLVGFGSDGAPGSEGENSSEVALLLREIQPGVLPVYCFAHHLELSYQAVFRNVPLYNHVKDLLHSMYCFYHDSPAHRSALLTAFKGLHLRPAMPSQVSSQRWLQGLQTALQNFLKGYPAIVQQLHSVKSRSDSSHQKAKELLESLLQADVVKFVHFLLDVVNVLSILSHVSQNRNSSIADIFATLESTLEMLQIYQTRPGPKECGVDSVTHFHGNCLGGKGNISDVRNMVLTHLIKKLRGCFRDANQDVVKATMIGSFKLWPAKINQEVAILIAHYEPVLEAAKVKIDQVDTEWSMLKLEIYSRFQNIRKLTWDFVNSAGRDFSQMKRIRSQMHAKVKADSMTDLLIIQLNSPVLSILSRQSEQKFLNC</sequence>
<feature type="compositionally biased region" description="Basic residues" evidence="1">
    <location>
        <begin position="1158"/>
        <end position="1169"/>
    </location>
</feature>
<dbReference type="Pfam" id="PF25431">
    <property type="entry name" value="zf-C17orf113"/>
    <property type="match status" value="1"/>
</dbReference>
<feature type="compositionally biased region" description="Low complexity" evidence="1">
    <location>
        <begin position="1170"/>
        <end position="1183"/>
    </location>
</feature>
<dbReference type="Ensembl" id="ENSBGRT00000029427.1">
    <property type="protein sequence ID" value="ENSBGRP00000025498.1"/>
    <property type="gene ID" value="ENSBGRG00000013281.1"/>
</dbReference>
<dbReference type="InterPro" id="IPR027417">
    <property type="entry name" value="P-loop_NTPase"/>
</dbReference>
<dbReference type="SUPFAM" id="SSF52540">
    <property type="entry name" value="P-loop containing nucleoside triphosphate hydrolases"/>
    <property type="match status" value="1"/>
</dbReference>
<dbReference type="PROSITE" id="PS50021">
    <property type="entry name" value="CH"/>
    <property type="match status" value="1"/>
</dbReference>
<reference evidence="3" key="1">
    <citation type="submission" date="2019-05" db="EMBL/GenBank/DDBJ databases">
        <authorList>
            <person name="Zhang S."/>
            <person name="Liu J."/>
        </authorList>
    </citation>
    <scope>NUCLEOTIDE SEQUENCE [LARGE SCALE GENOMIC DNA]</scope>
</reference>
<dbReference type="GO" id="GO:0016604">
    <property type="term" value="C:nuclear body"/>
    <property type="evidence" value="ECO:0007669"/>
    <property type="project" value="Ensembl"/>
</dbReference>
<dbReference type="Pfam" id="PF00406">
    <property type="entry name" value="ADK"/>
    <property type="match status" value="1"/>
</dbReference>
<feature type="region of interest" description="Disordered" evidence="1">
    <location>
        <begin position="1124"/>
        <end position="1183"/>
    </location>
</feature>
<name>A0A8B9XUE1_BOSMU</name>
<dbReference type="GO" id="GO:0097225">
    <property type="term" value="C:sperm midpiece"/>
    <property type="evidence" value="ECO:0007669"/>
    <property type="project" value="TreeGrafter"/>
</dbReference>
<organism evidence="3 4">
    <name type="scientific">Bos mutus grunniens</name>
    <name type="common">Wild yak</name>
    <name type="synonym">Bos grunniens</name>
    <dbReference type="NCBI Taxonomy" id="30521"/>
    <lineage>
        <taxon>Eukaryota</taxon>
        <taxon>Metazoa</taxon>
        <taxon>Chordata</taxon>
        <taxon>Craniata</taxon>
        <taxon>Vertebrata</taxon>
        <taxon>Euteleostomi</taxon>
        <taxon>Mammalia</taxon>
        <taxon>Eutheria</taxon>
        <taxon>Laurasiatheria</taxon>
        <taxon>Artiodactyla</taxon>
        <taxon>Ruminantia</taxon>
        <taxon>Pecora</taxon>
        <taxon>Bovidae</taxon>
        <taxon>Bovinae</taxon>
        <taxon>Bos</taxon>
    </lineage>
</organism>
<evidence type="ECO:0000313" key="4">
    <source>
        <dbReference type="Proteomes" id="UP000694520"/>
    </source>
</evidence>
<reference evidence="3" key="3">
    <citation type="submission" date="2025-09" db="UniProtKB">
        <authorList>
            <consortium name="Ensembl"/>
        </authorList>
    </citation>
    <scope>IDENTIFICATION</scope>
</reference>
<dbReference type="InterPro" id="IPR010441">
    <property type="entry name" value="CH_2"/>
</dbReference>
<evidence type="ECO:0000313" key="3">
    <source>
        <dbReference type="Ensembl" id="ENSBGRP00000025498.1"/>
    </source>
</evidence>
<dbReference type="Gene3D" id="3.40.50.300">
    <property type="entry name" value="P-loop containing nucleotide triphosphate hydrolases"/>
    <property type="match status" value="1"/>
</dbReference>
<dbReference type="InterPro" id="IPR001715">
    <property type="entry name" value="CH_dom"/>
</dbReference>
<feature type="region of interest" description="Disordered" evidence="1">
    <location>
        <begin position="1332"/>
        <end position="1352"/>
    </location>
</feature>